<organism evidence="1 2">
    <name type="scientific">Anopheles quadriannulatus</name>
    <name type="common">Mosquito</name>
    <dbReference type="NCBI Taxonomy" id="34691"/>
    <lineage>
        <taxon>Eukaryota</taxon>
        <taxon>Metazoa</taxon>
        <taxon>Ecdysozoa</taxon>
        <taxon>Arthropoda</taxon>
        <taxon>Hexapoda</taxon>
        <taxon>Insecta</taxon>
        <taxon>Pterygota</taxon>
        <taxon>Neoptera</taxon>
        <taxon>Endopterygota</taxon>
        <taxon>Diptera</taxon>
        <taxon>Nematocera</taxon>
        <taxon>Culicoidea</taxon>
        <taxon>Culicidae</taxon>
        <taxon>Anophelinae</taxon>
        <taxon>Anopheles</taxon>
    </lineage>
</organism>
<name>A0A182XSJ2_ANOQN</name>
<keyword evidence="2" id="KW-1185">Reference proteome</keyword>
<accession>A0A182XSJ2</accession>
<sequence length="39" mass="4488">MKPETKLAGSLMINTKMCDIQCLFLMKLNVNNIKWCSIL</sequence>
<dbReference type="VEuPathDB" id="VectorBase:AQUA014804"/>
<evidence type="ECO:0000313" key="2">
    <source>
        <dbReference type="Proteomes" id="UP000076407"/>
    </source>
</evidence>
<proteinExistence type="predicted"/>
<evidence type="ECO:0000313" key="1">
    <source>
        <dbReference type="EnsemblMetazoa" id="AQUA014804-PA"/>
    </source>
</evidence>
<dbReference type="AlphaFoldDB" id="A0A182XSJ2"/>
<dbReference type="Proteomes" id="UP000076407">
    <property type="component" value="Unassembled WGS sequence"/>
</dbReference>
<protein>
    <submittedName>
        <fullName evidence="1">Uncharacterized protein</fullName>
    </submittedName>
</protein>
<reference evidence="1" key="1">
    <citation type="submission" date="2020-05" db="UniProtKB">
        <authorList>
            <consortium name="EnsemblMetazoa"/>
        </authorList>
    </citation>
    <scope>IDENTIFICATION</scope>
    <source>
        <strain evidence="1">SANGQUA</strain>
    </source>
</reference>
<dbReference type="EnsemblMetazoa" id="AQUA014804-RA">
    <property type="protein sequence ID" value="AQUA014804-PA"/>
    <property type="gene ID" value="AQUA014804"/>
</dbReference>